<dbReference type="Proteomes" id="UP000325576">
    <property type="component" value="Unassembled WGS sequence"/>
</dbReference>
<comment type="caution">
    <text evidence="2">The sequence shown here is derived from an EMBL/GenBank/DDBJ whole genome shotgun (WGS) entry which is preliminary data.</text>
</comment>
<dbReference type="AlphaFoldDB" id="A0A5N5EFK0"/>
<dbReference type="EMBL" id="MRBO01000007">
    <property type="protein sequence ID" value="KAB2587402.1"/>
    <property type="molecule type" value="Genomic_DNA"/>
</dbReference>
<accession>A0A5N5EFK0</accession>
<protein>
    <submittedName>
        <fullName evidence="2">Glyoxalase</fullName>
    </submittedName>
</protein>
<proteinExistence type="predicted"/>
<evidence type="ECO:0000313" key="3">
    <source>
        <dbReference type="Proteomes" id="UP000325576"/>
    </source>
</evidence>
<feature type="region of interest" description="Disordered" evidence="1">
    <location>
        <begin position="1"/>
        <end position="37"/>
    </location>
</feature>
<sequence>KDAGLAPEGTGSHRITITGASEPFADPDGFAWESTHS</sequence>
<reference evidence="2 3" key="1">
    <citation type="journal article" date="2017" name="Poromechanics V (2013)">
        <title>Genomic Characterization of the Arsenic-Tolerant Actinobacterium, &lt;i&gt;Rhodococcus erythropolis&lt;/i&gt; S43.</title>
        <authorList>
            <person name="Retamal-Morales G."/>
            <person name="Mehnert M."/>
            <person name="Schwabe R."/>
            <person name="Tischler D."/>
            <person name="Schloemann M."/>
            <person name="Levican G.J."/>
        </authorList>
    </citation>
    <scope>NUCLEOTIDE SEQUENCE [LARGE SCALE GENOMIC DNA]</scope>
    <source>
        <strain evidence="2 3">S43</strain>
    </source>
</reference>
<organism evidence="2 3">
    <name type="scientific">Rhodococcus erythropolis</name>
    <name type="common">Arthrobacter picolinophilus</name>
    <dbReference type="NCBI Taxonomy" id="1833"/>
    <lineage>
        <taxon>Bacteria</taxon>
        <taxon>Bacillati</taxon>
        <taxon>Actinomycetota</taxon>
        <taxon>Actinomycetes</taxon>
        <taxon>Mycobacteriales</taxon>
        <taxon>Nocardiaceae</taxon>
        <taxon>Rhodococcus</taxon>
        <taxon>Rhodococcus erythropolis group</taxon>
    </lineage>
</organism>
<feature type="non-terminal residue" evidence="2">
    <location>
        <position position="1"/>
    </location>
</feature>
<evidence type="ECO:0000313" key="2">
    <source>
        <dbReference type="EMBL" id="KAB2587402.1"/>
    </source>
</evidence>
<evidence type="ECO:0000256" key="1">
    <source>
        <dbReference type="SAM" id="MobiDB-lite"/>
    </source>
</evidence>
<name>A0A5N5EFK0_RHOER</name>
<gene>
    <name evidence="2" type="ORF">BS297_00310</name>
</gene>